<organism evidence="2">
    <name type="scientific">Ixodes ricinus</name>
    <name type="common">Common tick</name>
    <name type="synonym">Acarus ricinus</name>
    <dbReference type="NCBI Taxonomy" id="34613"/>
    <lineage>
        <taxon>Eukaryota</taxon>
        <taxon>Metazoa</taxon>
        <taxon>Ecdysozoa</taxon>
        <taxon>Arthropoda</taxon>
        <taxon>Chelicerata</taxon>
        <taxon>Arachnida</taxon>
        <taxon>Acari</taxon>
        <taxon>Parasitiformes</taxon>
        <taxon>Ixodida</taxon>
        <taxon>Ixodoidea</taxon>
        <taxon>Ixodidae</taxon>
        <taxon>Ixodinae</taxon>
        <taxon>Ixodes</taxon>
    </lineage>
</organism>
<proteinExistence type="evidence at transcript level"/>
<sequence length="103" mass="11317">MLLVFFTVMLISQTGVSSTEFDGLVCLYFIKKGGDIMCSFAKFGYYGSFNAGSCSLGCTQGNRYVDLPNGTCGTTGTLSCKPEVLEKLVKWKLELEEMVKLKK</sequence>
<protein>
    <submittedName>
        <fullName evidence="2">Putative ixodes 10 kDa peptide protein</fullName>
    </submittedName>
</protein>
<dbReference type="AlphaFoldDB" id="A0A0K8R5S3"/>
<keyword evidence="1" id="KW-0732">Signal</keyword>
<feature type="chain" id="PRO_5005516110" evidence="1">
    <location>
        <begin position="19"/>
        <end position="103"/>
    </location>
</feature>
<reference evidence="2" key="1">
    <citation type="submission" date="2012-12" db="EMBL/GenBank/DDBJ databases">
        <title>Identification and characterization of a phenylalanine ammonia-lyase gene family in Isatis indigotica Fort.</title>
        <authorList>
            <person name="Liu Q."/>
            <person name="Chen J."/>
            <person name="Zhou X."/>
            <person name="Di P."/>
            <person name="Xiao Y."/>
            <person name="Xuan H."/>
            <person name="Zhang L."/>
            <person name="Chen W."/>
        </authorList>
    </citation>
    <scope>NUCLEOTIDE SEQUENCE</scope>
    <source>
        <tissue evidence="2">Salivary gland</tissue>
    </source>
</reference>
<accession>A0A0K8R5S3</accession>
<name>A0A0K8R5S3_IXORI</name>
<evidence type="ECO:0000256" key="1">
    <source>
        <dbReference type="SAM" id="SignalP"/>
    </source>
</evidence>
<dbReference type="EMBL" id="GADI01007600">
    <property type="protein sequence ID" value="JAA66208.1"/>
    <property type="molecule type" value="mRNA"/>
</dbReference>
<evidence type="ECO:0000313" key="2">
    <source>
        <dbReference type="EMBL" id="JAA66208.1"/>
    </source>
</evidence>
<feature type="signal peptide" evidence="1">
    <location>
        <begin position="1"/>
        <end position="18"/>
    </location>
</feature>